<dbReference type="InterPro" id="IPR029058">
    <property type="entry name" value="AB_hydrolase_fold"/>
</dbReference>
<feature type="domain" description="AB hydrolase-1" evidence="1">
    <location>
        <begin position="18"/>
        <end position="251"/>
    </location>
</feature>
<keyword evidence="3" id="KW-1185">Reference proteome</keyword>
<comment type="caution">
    <text evidence="2">The sequence shown here is derived from an EMBL/GenBank/DDBJ whole genome shotgun (WGS) entry which is preliminary data.</text>
</comment>
<dbReference type="Pfam" id="PF12697">
    <property type="entry name" value="Abhydrolase_6"/>
    <property type="match status" value="1"/>
</dbReference>
<dbReference type="PANTHER" id="PTHR43798">
    <property type="entry name" value="MONOACYLGLYCEROL LIPASE"/>
    <property type="match status" value="1"/>
</dbReference>
<dbReference type="InterPro" id="IPR050266">
    <property type="entry name" value="AB_hydrolase_sf"/>
</dbReference>
<reference evidence="3" key="1">
    <citation type="journal article" date="2019" name="Int. J. Syst. Evol. Microbiol.">
        <title>The Global Catalogue of Microorganisms (GCM) 10K type strain sequencing project: providing services to taxonomists for standard genome sequencing and annotation.</title>
        <authorList>
            <consortium name="The Broad Institute Genomics Platform"/>
            <consortium name="The Broad Institute Genome Sequencing Center for Infectious Disease"/>
            <person name="Wu L."/>
            <person name="Ma J."/>
        </authorList>
    </citation>
    <scope>NUCLEOTIDE SEQUENCE [LARGE SCALE GENOMIC DNA]</scope>
    <source>
        <strain evidence="3">JCM 13002</strain>
    </source>
</reference>
<evidence type="ECO:0000313" key="2">
    <source>
        <dbReference type="EMBL" id="GAA1119569.1"/>
    </source>
</evidence>
<gene>
    <name evidence="2" type="primary">menH</name>
    <name evidence="2" type="ORF">GCM10009663_69310</name>
</gene>
<sequence length="259" mass="28260">MTGPHGLHLHTEGSGPAVLWLHGYTMDSTVWQPLWRLLPGHTHIGVDLPGHGRSAPLTPGLTLPELAAQLADIARETGARRVVALSFGSTSALQLALQEPDLVERLVLAAPTLAGTPNEDSARLRYRQLMMLHRLTGPGEQLADLWMQSPPDIFTGTLRHPALRASLRAVVARHGWAELGNRAMDALTAHRHTPDDLRRITARTLVVVGDEDMPAFVRNGELLRDTLTDARLLTLPETGHLPLLERPETLAPTLAQHLA</sequence>
<dbReference type="PRINTS" id="PR00111">
    <property type="entry name" value="ABHYDROLASE"/>
</dbReference>
<dbReference type="RefSeq" id="WP_344627708.1">
    <property type="nucleotide sequence ID" value="NZ_BAAALD010000114.1"/>
</dbReference>
<protein>
    <submittedName>
        <fullName evidence="2">2-succinyl-6-hydroxy-2, 4-cyclohexadiene-1-carboxy late synthase</fullName>
    </submittedName>
</protein>
<organism evidence="2 3">
    <name type="scientific">Kitasatospora arboriphila</name>
    <dbReference type="NCBI Taxonomy" id="258052"/>
    <lineage>
        <taxon>Bacteria</taxon>
        <taxon>Bacillati</taxon>
        <taxon>Actinomycetota</taxon>
        <taxon>Actinomycetes</taxon>
        <taxon>Kitasatosporales</taxon>
        <taxon>Streptomycetaceae</taxon>
        <taxon>Kitasatospora</taxon>
    </lineage>
</organism>
<dbReference type="InterPro" id="IPR000073">
    <property type="entry name" value="AB_hydrolase_1"/>
</dbReference>
<dbReference type="Proteomes" id="UP001499987">
    <property type="component" value="Unassembled WGS sequence"/>
</dbReference>
<accession>A0ABP4ETL6</accession>
<dbReference type="Gene3D" id="3.40.50.1820">
    <property type="entry name" value="alpha/beta hydrolase"/>
    <property type="match status" value="1"/>
</dbReference>
<dbReference type="EMBL" id="BAAALD010000114">
    <property type="protein sequence ID" value="GAA1119569.1"/>
    <property type="molecule type" value="Genomic_DNA"/>
</dbReference>
<dbReference type="SUPFAM" id="SSF53474">
    <property type="entry name" value="alpha/beta-Hydrolases"/>
    <property type="match status" value="1"/>
</dbReference>
<evidence type="ECO:0000259" key="1">
    <source>
        <dbReference type="Pfam" id="PF12697"/>
    </source>
</evidence>
<name>A0ABP4ETL6_9ACTN</name>
<proteinExistence type="predicted"/>
<evidence type="ECO:0000313" key="3">
    <source>
        <dbReference type="Proteomes" id="UP001499987"/>
    </source>
</evidence>